<dbReference type="PANTHER" id="PTHR34693">
    <property type="entry name" value="PROTEIN PAR32"/>
    <property type="match status" value="1"/>
</dbReference>
<dbReference type="EMBL" id="JAQGDS010000010">
    <property type="protein sequence ID" value="KAJ6257818.1"/>
    <property type="molecule type" value="Genomic_DNA"/>
</dbReference>
<dbReference type="Pfam" id="PF12223">
    <property type="entry name" value="DUF3602"/>
    <property type="match status" value="1"/>
</dbReference>
<dbReference type="Proteomes" id="UP001221413">
    <property type="component" value="Unassembled WGS sequence"/>
</dbReference>
<dbReference type="InterPro" id="IPR053203">
    <property type="entry name" value="Cisplatin_resist-associated"/>
</dbReference>
<comment type="caution">
    <text evidence="2">The sequence shown here is derived from an EMBL/GenBank/DDBJ whole genome shotgun (WGS) entry which is preliminary data.</text>
</comment>
<feature type="compositionally biased region" description="Basic and acidic residues" evidence="1">
    <location>
        <begin position="57"/>
        <end position="78"/>
    </location>
</feature>
<protein>
    <submittedName>
        <fullName evidence="2">Uncharacterized protein</fullName>
    </submittedName>
</protein>
<accession>A0AAD6ISP8</accession>
<evidence type="ECO:0000313" key="2">
    <source>
        <dbReference type="EMBL" id="KAJ6257818.1"/>
    </source>
</evidence>
<proteinExistence type="predicted"/>
<sequence>MSTEQHHDLTSHGRGGAGNIAPDDTQYTDGGIVRESHPSSTYTTGRGGEGNIGHGAARPDGHDIVPENAQREAPHPAEGHGVSTGRGGEGNIVTTEEDKSGTAHEGLADKLKHKLFSHMHKKSDETD</sequence>
<feature type="compositionally biased region" description="Basic and acidic residues" evidence="1">
    <location>
        <begin position="96"/>
        <end position="110"/>
    </location>
</feature>
<gene>
    <name evidence="2" type="ORF">Dda_7607</name>
</gene>
<dbReference type="InterPro" id="IPR022024">
    <property type="entry name" value="DUF3602"/>
</dbReference>
<dbReference type="PANTHER" id="PTHR34693:SF3">
    <property type="match status" value="1"/>
</dbReference>
<feature type="region of interest" description="Disordered" evidence="1">
    <location>
        <begin position="1"/>
        <end position="127"/>
    </location>
</feature>
<organism evidence="2 3">
    <name type="scientific">Drechslerella dactyloides</name>
    <name type="common">Nematode-trapping fungus</name>
    <name type="synonym">Arthrobotrys dactyloides</name>
    <dbReference type="NCBI Taxonomy" id="74499"/>
    <lineage>
        <taxon>Eukaryota</taxon>
        <taxon>Fungi</taxon>
        <taxon>Dikarya</taxon>
        <taxon>Ascomycota</taxon>
        <taxon>Pezizomycotina</taxon>
        <taxon>Orbiliomycetes</taxon>
        <taxon>Orbiliales</taxon>
        <taxon>Orbiliaceae</taxon>
        <taxon>Drechslerella</taxon>
    </lineage>
</organism>
<reference evidence="2" key="1">
    <citation type="submission" date="2023-01" db="EMBL/GenBank/DDBJ databases">
        <title>The chitinases involved in constricting ring structure development in the nematode-trapping fungus Drechslerella dactyloides.</title>
        <authorList>
            <person name="Wang R."/>
            <person name="Zhang L."/>
            <person name="Tang P."/>
            <person name="Li S."/>
            <person name="Liang L."/>
        </authorList>
    </citation>
    <scope>NUCLEOTIDE SEQUENCE</scope>
    <source>
        <strain evidence="2">YMF1.00031</strain>
    </source>
</reference>
<dbReference type="AlphaFoldDB" id="A0AAD6ISP8"/>
<evidence type="ECO:0000256" key="1">
    <source>
        <dbReference type="SAM" id="MobiDB-lite"/>
    </source>
</evidence>
<keyword evidence="3" id="KW-1185">Reference proteome</keyword>
<feature type="compositionally biased region" description="Basic residues" evidence="1">
    <location>
        <begin position="111"/>
        <end position="121"/>
    </location>
</feature>
<name>A0AAD6ISP8_DREDA</name>
<feature type="compositionally biased region" description="Basic and acidic residues" evidence="1">
    <location>
        <begin position="1"/>
        <end position="11"/>
    </location>
</feature>
<evidence type="ECO:0000313" key="3">
    <source>
        <dbReference type="Proteomes" id="UP001221413"/>
    </source>
</evidence>